<evidence type="ECO:0000313" key="2">
    <source>
        <dbReference type="EMBL" id="GAA0037458.1"/>
    </source>
</evidence>
<feature type="compositionally biased region" description="Polar residues" evidence="1">
    <location>
        <begin position="1"/>
        <end position="14"/>
    </location>
</feature>
<dbReference type="Proteomes" id="UP001498238">
    <property type="component" value="Unassembled WGS sequence"/>
</dbReference>
<reference evidence="2 3" key="1">
    <citation type="submission" date="2024-01" db="EMBL/GenBank/DDBJ databases">
        <title>Characterization of antibiotic resistant novel bacterial strains and their environmental applications.</title>
        <authorList>
            <person name="Manzoor S."/>
            <person name="Abbas S."/>
            <person name="Arshad M."/>
            <person name="Ahmed I."/>
        </authorList>
    </citation>
    <scope>NUCLEOTIDE SEQUENCE [LARGE SCALE GENOMIC DNA]</scope>
    <source>
        <strain evidence="2 3">NCCP-602</strain>
    </source>
</reference>
<proteinExistence type="predicted"/>
<evidence type="ECO:0000256" key="1">
    <source>
        <dbReference type="SAM" id="MobiDB-lite"/>
    </source>
</evidence>
<name>A0ABN0SSS8_9MICO</name>
<protein>
    <submittedName>
        <fullName evidence="2">Uncharacterized protein</fullName>
    </submittedName>
</protein>
<dbReference type="EMBL" id="BAAAAF010000030">
    <property type="protein sequence ID" value="GAA0037458.1"/>
    <property type="molecule type" value="Genomic_DNA"/>
</dbReference>
<comment type="caution">
    <text evidence="2">The sequence shown here is derived from an EMBL/GenBank/DDBJ whole genome shotgun (WGS) entry which is preliminary data.</text>
</comment>
<evidence type="ECO:0000313" key="3">
    <source>
        <dbReference type="Proteomes" id="UP001498238"/>
    </source>
</evidence>
<keyword evidence="3" id="KW-1185">Reference proteome</keyword>
<sequence>MTDQQPSGTSSLNNRARCPPPSVAFGAAALGHGTARLSPQDLQMWRGRFAAIRADDDKQILN</sequence>
<gene>
    <name evidence="2" type="ORF">NCCP602_34200</name>
</gene>
<accession>A0ABN0SSS8</accession>
<organism evidence="2 3">
    <name type="scientific">Brevibacterium metallidurans</name>
    <dbReference type="NCBI Taxonomy" id="1482676"/>
    <lineage>
        <taxon>Bacteria</taxon>
        <taxon>Bacillati</taxon>
        <taxon>Actinomycetota</taxon>
        <taxon>Actinomycetes</taxon>
        <taxon>Micrococcales</taxon>
        <taxon>Brevibacteriaceae</taxon>
        <taxon>Brevibacterium</taxon>
    </lineage>
</organism>
<feature type="region of interest" description="Disordered" evidence="1">
    <location>
        <begin position="1"/>
        <end position="20"/>
    </location>
</feature>